<keyword evidence="3" id="KW-1185">Reference proteome</keyword>
<evidence type="ECO:0000313" key="2">
    <source>
        <dbReference type="EMBL" id="WQB69740.1"/>
    </source>
</evidence>
<accession>A0ABZ0VB08</accession>
<keyword evidence="1" id="KW-0812">Transmembrane</keyword>
<feature type="transmembrane region" description="Helical" evidence="1">
    <location>
        <begin position="97"/>
        <end position="117"/>
    </location>
</feature>
<keyword evidence="1" id="KW-1133">Transmembrane helix</keyword>
<dbReference type="EMBL" id="CP139779">
    <property type="protein sequence ID" value="WQB69740.1"/>
    <property type="molecule type" value="Genomic_DNA"/>
</dbReference>
<protein>
    <submittedName>
        <fullName evidence="2">Uncharacterized protein</fullName>
    </submittedName>
</protein>
<feature type="transmembrane region" description="Helical" evidence="1">
    <location>
        <begin position="70"/>
        <end position="91"/>
    </location>
</feature>
<evidence type="ECO:0000256" key="1">
    <source>
        <dbReference type="SAM" id="Phobius"/>
    </source>
</evidence>
<feature type="transmembrane region" description="Helical" evidence="1">
    <location>
        <begin position="15"/>
        <end position="33"/>
    </location>
</feature>
<dbReference type="RefSeq" id="WP_322409862.1">
    <property type="nucleotide sequence ID" value="NZ_CP139779.1"/>
</dbReference>
<reference evidence="2 3" key="1">
    <citation type="submission" date="2023-06" db="EMBL/GenBank/DDBJ databases">
        <title>Rock-solubilizing bacteria, Microbacterium invictum, promotes re-establishment of vegetation in rocky wasteland by accelerating rock bio-weathering and reshaping soil bacterial community.</title>
        <authorList>
            <person name="Liu C."/>
        </authorList>
    </citation>
    <scope>NUCLEOTIDE SEQUENCE [LARGE SCALE GENOMIC DNA]</scope>
    <source>
        <strain evidence="2 3">X-18</strain>
    </source>
</reference>
<dbReference type="Proteomes" id="UP001324533">
    <property type="component" value="Chromosome"/>
</dbReference>
<feature type="transmembrane region" description="Helical" evidence="1">
    <location>
        <begin position="39"/>
        <end position="58"/>
    </location>
</feature>
<sequence length="119" mass="11856">MTDLPAPATRTRRRTLGLVVFGWALAAAFLAAVGASGPLALAVVGPFCLFGVGVAVAADGRRSFRAAETLALVVALGLGTATVVSQTLLLAGLFDPATVIGALALITGAIVGIREAVSR</sequence>
<gene>
    <name evidence="2" type="ORF">T9R20_13705</name>
</gene>
<keyword evidence="1" id="KW-0472">Membrane</keyword>
<evidence type="ECO:0000313" key="3">
    <source>
        <dbReference type="Proteomes" id="UP001324533"/>
    </source>
</evidence>
<name>A0ABZ0VB08_9MICO</name>
<organism evidence="2 3">
    <name type="scientific">Microbacterium invictum</name>
    <dbReference type="NCBI Taxonomy" id="515415"/>
    <lineage>
        <taxon>Bacteria</taxon>
        <taxon>Bacillati</taxon>
        <taxon>Actinomycetota</taxon>
        <taxon>Actinomycetes</taxon>
        <taxon>Micrococcales</taxon>
        <taxon>Microbacteriaceae</taxon>
        <taxon>Microbacterium</taxon>
    </lineage>
</organism>
<proteinExistence type="predicted"/>